<dbReference type="CDD" id="cd24050">
    <property type="entry name" value="ASKHA_NBD_ANMK"/>
    <property type="match status" value="1"/>
</dbReference>
<dbReference type="Pfam" id="PF03702">
    <property type="entry name" value="AnmK"/>
    <property type="match status" value="1"/>
</dbReference>
<dbReference type="EC" id="2.7.1.170" evidence="1"/>
<organism evidence="2 3">
    <name type="scientific">Spectribacter hydrogenoxidans</name>
    <dbReference type="NCBI Taxonomy" id="3075608"/>
    <lineage>
        <taxon>Bacteria</taxon>
        <taxon>Pseudomonadati</taxon>
        <taxon>Pseudomonadota</taxon>
        <taxon>Gammaproteobacteria</taxon>
        <taxon>Salinisphaerales</taxon>
        <taxon>Salinisphaeraceae</taxon>
        <taxon>Spectribacter</taxon>
    </lineage>
</organism>
<comment type="caution">
    <text evidence="2">The sequence shown here is derived from an EMBL/GenBank/DDBJ whole genome shotgun (WGS) entry which is preliminary data.</text>
</comment>
<comment type="catalytic activity">
    <reaction evidence="1">
        <text>1,6-anhydro-N-acetyl-beta-muramate + ATP + H2O = N-acetyl-D-muramate 6-phosphate + ADP + H(+)</text>
        <dbReference type="Rhea" id="RHEA:24952"/>
        <dbReference type="ChEBI" id="CHEBI:15377"/>
        <dbReference type="ChEBI" id="CHEBI:15378"/>
        <dbReference type="ChEBI" id="CHEBI:30616"/>
        <dbReference type="ChEBI" id="CHEBI:58690"/>
        <dbReference type="ChEBI" id="CHEBI:58722"/>
        <dbReference type="ChEBI" id="CHEBI:456216"/>
        <dbReference type="EC" id="2.7.1.170"/>
    </reaction>
</comment>
<comment type="pathway">
    <text evidence="1">Cell wall biogenesis; peptidoglycan recycling.</text>
</comment>
<dbReference type="RefSeq" id="WP_311652208.1">
    <property type="nucleotide sequence ID" value="NZ_JAVRIB010000004.1"/>
</dbReference>
<keyword evidence="1" id="KW-0067">ATP-binding</keyword>
<reference evidence="2 3" key="1">
    <citation type="submission" date="2023-09" db="EMBL/GenBank/DDBJ databases">
        <authorList>
            <person name="Rey-Velasco X."/>
        </authorList>
    </citation>
    <scope>NUCLEOTIDE SEQUENCE [LARGE SCALE GENOMIC DNA]</scope>
    <source>
        <strain evidence="2 3">W335</strain>
    </source>
</reference>
<name>A0ABU3BYQ4_9GAMM</name>
<dbReference type="InterPro" id="IPR005338">
    <property type="entry name" value="Anhydro_N_Ac-Mur_kinase"/>
</dbReference>
<comment type="pathway">
    <text evidence="1">Amino-sugar metabolism; 1,6-anhydro-N-acetylmuramate degradation.</text>
</comment>
<dbReference type="PANTHER" id="PTHR30605:SF0">
    <property type="entry name" value="ANHYDRO-N-ACETYLMURAMIC ACID KINASE"/>
    <property type="match status" value="1"/>
</dbReference>
<protein>
    <recommendedName>
        <fullName evidence="1">Anhydro-N-acetylmuramic acid kinase</fullName>
        <ecNumber evidence="1">2.7.1.170</ecNumber>
    </recommendedName>
    <alternativeName>
        <fullName evidence="1">AnhMurNAc kinase</fullName>
    </alternativeName>
</protein>
<keyword evidence="1" id="KW-0547">Nucleotide-binding</keyword>
<dbReference type="HAMAP" id="MF_01270">
    <property type="entry name" value="AnhMurNAc_kinase"/>
    <property type="match status" value="1"/>
</dbReference>
<keyword evidence="1 2" id="KW-0808">Transferase</keyword>
<keyword evidence="1" id="KW-0119">Carbohydrate metabolism</keyword>
<dbReference type="GO" id="GO:0016301">
    <property type="term" value="F:kinase activity"/>
    <property type="evidence" value="ECO:0007669"/>
    <property type="project" value="UniProtKB-KW"/>
</dbReference>
<proteinExistence type="inferred from homology"/>
<dbReference type="EMBL" id="JAVRIB010000004">
    <property type="protein sequence ID" value="MDT0634441.1"/>
    <property type="molecule type" value="Genomic_DNA"/>
</dbReference>
<dbReference type="NCBIfam" id="NF007139">
    <property type="entry name" value="PRK09585.1-3"/>
    <property type="match status" value="1"/>
</dbReference>
<evidence type="ECO:0000313" key="2">
    <source>
        <dbReference type="EMBL" id="MDT0634441.1"/>
    </source>
</evidence>
<feature type="binding site" evidence="1">
    <location>
        <begin position="11"/>
        <end position="18"/>
    </location>
    <ligand>
        <name>ATP</name>
        <dbReference type="ChEBI" id="CHEBI:30616"/>
    </ligand>
</feature>
<dbReference type="Gene3D" id="3.30.420.40">
    <property type="match status" value="2"/>
</dbReference>
<comment type="function">
    <text evidence="1">Catalyzes the specific phosphorylation of 1,6-anhydro-N-acetylmuramic acid (anhMurNAc) with the simultaneous cleavage of the 1,6-anhydro ring, generating MurNAc-6-P. Is required for the utilization of anhMurNAc either imported from the medium or derived from its own cell wall murein, and thus plays a role in cell wall recycling.</text>
</comment>
<dbReference type="InterPro" id="IPR043129">
    <property type="entry name" value="ATPase_NBD"/>
</dbReference>
<dbReference type="PANTHER" id="PTHR30605">
    <property type="entry name" value="ANHYDRO-N-ACETYLMURAMIC ACID KINASE"/>
    <property type="match status" value="1"/>
</dbReference>
<dbReference type="Proteomes" id="UP001251857">
    <property type="component" value="Unassembled WGS sequence"/>
</dbReference>
<dbReference type="SUPFAM" id="SSF53067">
    <property type="entry name" value="Actin-like ATPase domain"/>
    <property type="match status" value="1"/>
</dbReference>
<keyword evidence="1 2" id="KW-0418">Kinase</keyword>
<evidence type="ECO:0000256" key="1">
    <source>
        <dbReference type="HAMAP-Rule" id="MF_01270"/>
    </source>
</evidence>
<sequence length="386" mass="40794">MAGYYVGVISGTSLDAADIVLLHATGDDHRPKLAATHSQPPPAALRQRLLEITQTRPPIDIRELGQLDRQVADWMADGVLALLAETGIAPGRIRATGSHGQTLYHDPQPPHPFTLQIGDPSRLAARTGITTVADFRRADMAAGGQGAPMACGFHQAMLACPDRQRAVINIGGIANLTCLPAGATPEDSRLTGFDTGPGNALMDAWIARHQNRDQDTNGEWAETGRVHNGLLSALQADPYIQATAPKSTGREYFHLGWLDRRLAEVPAIAPADVQRTLLEFTARSISNAVAACPGHTDEVLLCGGGAHNGRLRERLSALLTPAHVMLTDDAGVPADWMEAAAFAWLAMRTLAGLPGNVPSVTGASRAVVLGGIYAPDGLANRQLSAD</sequence>
<evidence type="ECO:0000313" key="3">
    <source>
        <dbReference type="Proteomes" id="UP001251857"/>
    </source>
</evidence>
<keyword evidence="3" id="KW-1185">Reference proteome</keyword>
<accession>A0ABU3BYQ4</accession>
<gene>
    <name evidence="1" type="primary">anmK</name>
    <name evidence="2" type="ORF">RM532_05665</name>
</gene>
<comment type="similarity">
    <text evidence="1">Belongs to the anhydro-N-acetylmuramic acid kinase family.</text>
</comment>